<dbReference type="RefSeq" id="WP_285661013.1">
    <property type="nucleotide sequence ID" value="NZ_BSTX01000001.1"/>
</dbReference>
<dbReference type="AlphaFoldDB" id="A0A9W6W7B8"/>
<organism evidence="2 3">
    <name type="scientific">Actinorhabdospora filicis</name>
    <dbReference type="NCBI Taxonomy" id="1785913"/>
    <lineage>
        <taxon>Bacteria</taxon>
        <taxon>Bacillati</taxon>
        <taxon>Actinomycetota</taxon>
        <taxon>Actinomycetes</taxon>
        <taxon>Micromonosporales</taxon>
        <taxon>Micromonosporaceae</taxon>
        <taxon>Actinorhabdospora</taxon>
    </lineage>
</organism>
<keyword evidence="3" id="KW-1185">Reference proteome</keyword>
<reference evidence="2" key="1">
    <citation type="submission" date="2023-03" db="EMBL/GenBank/DDBJ databases">
        <title>Actinorhabdospora filicis NBRC 111898.</title>
        <authorList>
            <person name="Ichikawa N."/>
            <person name="Sato H."/>
            <person name="Tonouchi N."/>
        </authorList>
    </citation>
    <scope>NUCLEOTIDE SEQUENCE</scope>
    <source>
        <strain evidence="2">NBRC 111898</strain>
    </source>
</reference>
<proteinExistence type="predicted"/>
<dbReference type="InterPro" id="IPR025117">
    <property type="entry name" value="DUF4037"/>
</dbReference>
<comment type="caution">
    <text evidence="2">The sequence shown here is derived from an EMBL/GenBank/DDBJ whole genome shotgun (WGS) entry which is preliminary data.</text>
</comment>
<sequence>MSGRELSRRFYEAAVRPLLGDFPHAAALLGEGSEVLGFDDGVSPDHDYGPRCQIFTDGPAPDLGGLPGTFDGFPVRFAYHGEEPRHRVEVIAPGEYFRARLGFDPANGVTLADWLLTPTQRLATFTEGAVHADPHGLLTGRRAALAWYPDDVWRYAIACSWLRISQEESFISRAGERGDALGGSVIAARLAGELMRLAFLVERRWAPYPKWFGSGFARLPIAAKLEPHLTAALTGAGWREREAGVCAAGSVLAAATNALELAEAVDPEPRPFFGRAGTVIGGERLTVPLLAAITDPELNALIDRFARPGRVGRLPGTIDQAVDSVEILAHAEACRAAAPLLGVPPQWTV</sequence>
<evidence type="ECO:0000313" key="3">
    <source>
        <dbReference type="Proteomes" id="UP001165079"/>
    </source>
</evidence>
<accession>A0A9W6W7B8</accession>
<protein>
    <recommendedName>
        <fullName evidence="1">DUF4037 domain-containing protein</fullName>
    </recommendedName>
</protein>
<name>A0A9W6W7B8_9ACTN</name>
<feature type="domain" description="DUF4037" evidence="1">
    <location>
        <begin position="114"/>
        <end position="212"/>
    </location>
</feature>
<dbReference type="Pfam" id="PF13228">
    <property type="entry name" value="DUF4037"/>
    <property type="match status" value="1"/>
</dbReference>
<evidence type="ECO:0000313" key="2">
    <source>
        <dbReference type="EMBL" id="GLZ75788.1"/>
    </source>
</evidence>
<evidence type="ECO:0000259" key="1">
    <source>
        <dbReference type="Pfam" id="PF13228"/>
    </source>
</evidence>
<gene>
    <name evidence="2" type="ORF">Afil01_05950</name>
</gene>
<dbReference type="EMBL" id="BSTX01000001">
    <property type="protein sequence ID" value="GLZ75788.1"/>
    <property type="molecule type" value="Genomic_DNA"/>
</dbReference>
<dbReference type="Proteomes" id="UP001165079">
    <property type="component" value="Unassembled WGS sequence"/>
</dbReference>